<keyword evidence="4" id="KW-0648">Protein biosynthesis</keyword>
<feature type="domain" description="Tr-type G" evidence="6">
    <location>
        <begin position="18"/>
        <end position="201"/>
    </location>
</feature>
<dbReference type="Pfam" id="PF00009">
    <property type="entry name" value="GTP_EFTU"/>
    <property type="match status" value="1"/>
</dbReference>
<dbReference type="FunFam" id="3.30.70.2570:FF:000001">
    <property type="entry name" value="Translation factor GUF1, mitochondrial"/>
    <property type="match status" value="1"/>
</dbReference>
<dbReference type="FunFam" id="3.30.70.240:FF:000007">
    <property type="entry name" value="Translation factor GUF1, mitochondrial"/>
    <property type="match status" value="1"/>
</dbReference>
<evidence type="ECO:0000313" key="7">
    <source>
        <dbReference type="EMBL" id="CAB4603818.1"/>
    </source>
</evidence>
<dbReference type="AlphaFoldDB" id="A0A6J6H4Z3"/>
<dbReference type="NCBIfam" id="TIGR00231">
    <property type="entry name" value="small_GTP"/>
    <property type="match status" value="1"/>
</dbReference>
<dbReference type="InterPro" id="IPR006297">
    <property type="entry name" value="EF-4"/>
</dbReference>
<dbReference type="GO" id="GO:0006412">
    <property type="term" value="P:translation"/>
    <property type="evidence" value="ECO:0007669"/>
    <property type="project" value="UniProtKB-KW"/>
</dbReference>
<dbReference type="Pfam" id="PF00679">
    <property type="entry name" value="EFG_C"/>
    <property type="match status" value="1"/>
</dbReference>
<dbReference type="InterPro" id="IPR013842">
    <property type="entry name" value="LepA_CTD"/>
</dbReference>
<dbReference type="GO" id="GO:0005525">
    <property type="term" value="F:GTP binding"/>
    <property type="evidence" value="ECO:0007669"/>
    <property type="project" value="UniProtKB-KW"/>
</dbReference>
<dbReference type="EMBL" id="CAFBJG010000005">
    <property type="protein sequence ID" value="CAB4847239.1"/>
    <property type="molecule type" value="Genomic_DNA"/>
</dbReference>
<dbReference type="InterPro" id="IPR035647">
    <property type="entry name" value="EFG_III/V"/>
</dbReference>
<dbReference type="NCBIfam" id="TIGR01393">
    <property type="entry name" value="lepA"/>
    <property type="match status" value="1"/>
</dbReference>
<dbReference type="Pfam" id="PF03144">
    <property type="entry name" value="GTP_EFTU_D2"/>
    <property type="match status" value="1"/>
</dbReference>
<dbReference type="InterPro" id="IPR005225">
    <property type="entry name" value="Small_GTP-bd"/>
</dbReference>
<organism evidence="7">
    <name type="scientific">freshwater metagenome</name>
    <dbReference type="NCBI Taxonomy" id="449393"/>
    <lineage>
        <taxon>unclassified sequences</taxon>
        <taxon>metagenomes</taxon>
        <taxon>ecological metagenomes</taxon>
    </lineage>
</organism>
<evidence type="ECO:0000259" key="6">
    <source>
        <dbReference type="PROSITE" id="PS51722"/>
    </source>
</evidence>
<reference evidence="7" key="1">
    <citation type="submission" date="2020-05" db="EMBL/GenBank/DDBJ databases">
        <authorList>
            <person name="Chiriac C."/>
            <person name="Salcher M."/>
            <person name="Ghai R."/>
            <person name="Kavagutti S V."/>
        </authorList>
    </citation>
    <scope>NUCLEOTIDE SEQUENCE</scope>
</reference>
<dbReference type="SMART" id="SM00838">
    <property type="entry name" value="EFG_C"/>
    <property type="match status" value="1"/>
</dbReference>
<dbReference type="InterPro" id="IPR000795">
    <property type="entry name" value="T_Tr_GTP-bd_dom"/>
</dbReference>
<dbReference type="InterPro" id="IPR027417">
    <property type="entry name" value="P-loop_NTPase"/>
</dbReference>
<keyword evidence="5" id="KW-0342">GTP-binding</keyword>
<dbReference type="CDD" id="cd03709">
    <property type="entry name" value="lepA_C"/>
    <property type="match status" value="1"/>
</dbReference>
<keyword evidence="3" id="KW-0378">Hydrolase</keyword>
<dbReference type="PANTHER" id="PTHR43512">
    <property type="entry name" value="TRANSLATION FACTOR GUF1-RELATED"/>
    <property type="match status" value="1"/>
</dbReference>
<dbReference type="SUPFAM" id="SSF52540">
    <property type="entry name" value="P-loop containing nucleoside triphosphate hydrolases"/>
    <property type="match status" value="1"/>
</dbReference>
<dbReference type="FunFam" id="3.40.50.300:FF:000078">
    <property type="entry name" value="Elongation factor 4"/>
    <property type="match status" value="1"/>
</dbReference>
<dbReference type="PROSITE" id="PS00301">
    <property type="entry name" value="G_TR_1"/>
    <property type="match status" value="1"/>
</dbReference>
<evidence type="ECO:0000256" key="2">
    <source>
        <dbReference type="ARBA" id="ARBA00022741"/>
    </source>
</evidence>
<dbReference type="PANTHER" id="PTHR43512:SF4">
    <property type="entry name" value="TRANSLATION FACTOR GUF1 HOMOLOG, CHLOROPLASTIC"/>
    <property type="match status" value="1"/>
</dbReference>
<dbReference type="FunFam" id="3.30.70.870:FF:000004">
    <property type="entry name" value="Translation factor GUF1, mitochondrial"/>
    <property type="match status" value="1"/>
</dbReference>
<dbReference type="Gene3D" id="3.30.70.240">
    <property type="match status" value="1"/>
</dbReference>
<dbReference type="PROSITE" id="PS51722">
    <property type="entry name" value="G_TR_2"/>
    <property type="match status" value="1"/>
</dbReference>
<dbReference type="GO" id="GO:0003924">
    <property type="term" value="F:GTPase activity"/>
    <property type="evidence" value="ECO:0007669"/>
    <property type="project" value="InterPro"/>
</dbReference>
<keyword evidence="2" id="KW-0547">Nucleotide-binding</keyword>
<evidence type="ECO:0000256" key="4">
    <source>
        <dbReference type="ARBA" id="ARBA00022917"/>
    </source>
</evidence>
<dbReference type="Gene3D" id="3.30.70.870">
    <property type="entry name" value="Elongation Factor G (Translational Gtpase), domain 3"/>
    <property type="match status" value="1"/>
</dbReference>
<dbReference type="PRINTS" id="PR00315">
    <property type="entry name" value="ELONGATNFCT"/>
</dbReference>
<dbReference type="EMBL" id="CAEZUT010000008">
    <property type="protein sequence ID" value="CAB4603818.1"/>
    <property type="molecule type" value="Genomic_DNA"/>
</dbReference>
<dbReference type="InterPro" id="IPR000640">
    <property type="entry name" value="EFG_V-like"/>
</dbReference>
<dbReference type="SUPFAM" id="SSF50447">
    <property type="entry name" value="Translation proteins"/>
    <property type="match status" value="1"/>
</dbReference>
<dbReference type="CDD" id="cd03699">
    <property type="entry name" value="EF4_II"/>
    <property type="match status" value="1"/>
</dbReference>
<dbReference type="GO" id="GO:0045727">
    <property type="term" value="P:positive regulation of translation"/>
    <property type="evidence" value="ECO:0007669"/>
    <property type="project" value="TreeGrafter"/>
</dbReference>
<evidence type="ECO:0000256" key="1">
    <source>
        <dbReference type="ARBA" id="ARBA00005454"/>
    </source>
</evidence>
<dbReference type="InterPro" id="IPR038363">
    <property type="entry name" value="LepA_C_sf"/>
</dbReference>
<protein>
    <submittedName>
        <fullName evidence="7">Unannotated protein</fullName>
    </submittedName>
</protein>
<proteinExistence type="inferred from homology"/>
<dbReference type="InterPro" id="IPR035654">
    <property type="entry name" value="LepA_IV"/>
</dbReference>
<dbReference type="InterPro" id="IPR031157">
    <property type="entry name" value="G_TR_CS"/>
</dbReference>
<evidence type="ECO:0000256" key="3">
    <source>
        <dbReference type="ARBA" id="ARBA00022801"/>
    </source>
</evidence>
<evidence type="ECO:0000313" key="8">
    <source>
        <dbReference type="EMBL" id="CAB4847239.1"/>
    </source>
</evidence>
<dbReference type="HAMAP" id="MF_00071">
    <property type="entry name" value="LepA"/>
    <property type="match status" value="1"/>
</dbReference>
<dbReference type="SUPFAM" id="SSF54980">
    <property type="entry name" value="EF-G C-terminal domain-like"/>
    <property type="match status" value="2"/>
</dbReference>
<dbReference type="Gene3D" id="2.40.30.10">
    <property type="entry name" value="Translation factors"/>
    <property type="match status" value="1"/>
</dbReference>
<accession>A0A6J6H4Z3</accession>
<gene>
    <name evidence="7" type="ORF">UFOPK1854_00135</name>
    <name evidence="8" type="ORF">UFOPK3282_00101</name>
</gene>
<evidence type="ECO:0000256" key="5">
    <source>
        <dbReference type="ARBA" id="ARBA00023134"/>
    </source>
</evidence>
<dbReference type="FunFam" id="2.40.30.10:FF:000015">
    <property type="entry name" value="Translation factor GUF1, mitochondrial"/>
    <property type="match status" value="1"/>
</dbReference>
<sequence>MPAISSAKAPQPAATNPDQIRNFCIIAHIDHGKSTLADRMLGITGVVEDRNMRAQYLDRMDIERERGITIKSQAVRLPWKSGIDNKDYILNMIDTPGHVDFTYEVSRSLAACEGAILLVDCAQGIEAQTLANLYLAMENNLTIIPVLNKIDLPAAQPEKFAVELAKLIGCQPEDCLRVSGKTGDGVVELLDQIVKQIPAPTGDASAPTRALIFDSVYDLYRGVVTYVRVVDGHLSPRDQIQMYSTGVRHEMLEVGVISPEPIASKGLGVGEVGYLITGVKDVRQSRVGDTVTTYNNPTKNPLAGYKDPKPMVFSGLFPIDGAEYPMLREALDKLQLNDAALVFEPESSTALGFGFRCGFLGLLHMEIVRERLEREAGLTLISTAPSVVYNVTLDDGKRLTVTNPSEYPDGKIAEVQEPVVRATILAPSEFIGSIMELCQQRRGILKGMDYLSEDRVEIRYTLPLAEIVFDFFDNLKSRTRGYASLDYEPTGEEAADLVKVDILLQGEKVDAFSQIVHRDKAYAYGVMMTEKLRELIPRQQFEVPIQAAIGAKIIARENIRAIRKDVLAKCYGGDITRKRKLLEKQKEGKKRMKMVGRVEVPQEAFIAALTTDSDKAKEK</sequence>
<dbReference type="Pfam" id="PF06421">
    <property type="entry name" value="LepA_C"/>
    <property type="match status" value="1"/>
</dbReference>
<dbReference type="CDD" id="cd01890">
    <property type="entry name" value="LepA"/>
    <property type="match status" value="1"/>
</dbReference>
<dbReference type="InterPro" id="IPR004161">
    <property type="entry name" value="EFTu-like_2"/>
</dbReference>
<dbReference type="Gene3D" id="3.40.50.300">
    <property type="entry name" value="P-loop containing nucleotide triphosphate hydrolases"/>
    <property type="match status" value="1"/>
</dbReference>
<dbReference type="CDD" id="cd16260">
    <property type="entry name" value="EF4_III"/>
    <property type="match status" value="1"/>
</dbReference>
<name>A0A6J6H4Z3_9ZZZZ</name>
<dbReference type="Gene3D" id="3.30.70.2570">
    <property type="entry name" value="Elongation factor 4, C-terminal domain"/>
    <property type="match status" value="1"/>
</dbReference>
<dbReference type="InterPro" id="IPR009000">
    <property type="entry name" value="Transl_B-barrel_sf"/>
</dbReference>
<dbReference type="GO" id="GO:0043022">
    <property type="term" value="F:ribosome binding"/>
    <property type="evidence" value="ECO:0007669"/>
    <property type="project" value="TreeGrafter"/>
</dbReference>
<comment type="similarity">
    <text evidence="1">Belongs to the TRAFAC class translation factor GTPase superfamily. Classic translation factor GTPase family. LepA subfamily.</text>
</comment>